<dbReference type="PANTHER" id="PTHR30437">
    <property type="entry name" value="TRANSCRIPTION ELONGATION FACTOR GREA"/>
    <property type="match status" value="1"/>
</dbReference>
<evidence type="ECO:0000313" key="15">
    <source>
        <dbReference type="Proteomes" id="UP001220940"/>
    </source>
</evidence>
<name>A0AAW6HP13_9MOLU</name>
<dbReference type="EMBL" id="JAJHZP010000015">
    <property type="protein sequence ID" value="MDC4183577.1"/>
    <property type="molecule type" value="Genomic_DNA"/>
</dbReference>
<dbReference type="InterPro" id="IPR028624">
    <property type="entry name" value="Tscrpt_elong_fac_GreA/B"/>
</dbReference>
<dbReference type="Pfam" id="PF01272">
    <property type="entry name" value="GreA_GreB"/>
    <property type="match status" value="1"/>
</dbReference>
<sequence length="159" mass="17982">MSKTPKHLLTLEGLAKIQAELRHLVDVKRPEIIRLIQEAREQGDLSENADYDAAKASQSEIETRIKEIQDILNYHEIIKESDTKEKKVIVGAKVTIYDSSDECEYTYEIVGPIESDPANNKISHESPVAKAIMDKKEGESAEVRGIEHPYKITIKKIVL</sequence>
<evidence type="ECO:0000259" key="10">
    <source>
        <dbReference type="Pfam" id="PF01272"/>
    </source>
</evidence>
<dbReference type="GO" id="GO:0003677">
    <property type="term" value="F:DNA binding"/>
    <property type="evidence" value="ECO:0007669"/>
    <property type="project" value="UniProtKB-UniRule"/>
</dbReference>
<dbReference type="InterPro" id="IPR022691">
    <property type="entry name" value="Tscrpt_elong_fac_GreA/B_N"/>
</dbReference>
<dbReference type="InterPro" id="IPR006359">
    <property type="entry name" value="Tscrpt_elong_fac_GreA"/>
</dbReference>
<dbReference type="GO" id="GO:0006354">
    <property type="term" value="P:DNA-templated transcription elongation"/>
    <property type="evidence" value="ECO:0007669"/>
    <property type="project" value="TreeGrafter"/>
</dbReference>
<evidence type="ECO:0000256" key="7">
    <source>
        <dbReference type="ARBA" id="ARBA00030776"/>
    </source>
</evidence>
<comment type="caution">
    <text evidence="13">The sequence shown here is derived from an EMBL/GenBank/DDBJ whole genome shotgun (WGS) entry which is preliminary data.</text>
</comment>
<keyword evidence="5 8" id="KW-0804">Transcription</keyword>
<keyword evidence="3 8" id="KW-0805">Transcription regulation</keyword>
<dbReference type="InterPro" id="IPR036805">
    <property type="entry name" value="Tscrpt_elong_fac_GreA/B_N_sf"/>
</dbReference>
<proteinExistence type="inferred from homology"/>
<dbReference type="GO" id="GO:0032784">
    <property type="term" value="P:regulation of DNA-templated transcription elongation"/>
    <property type="evidence" value="ECO:0007669"/>
    <property type="project" value="UniProtKB-UniRule"/>
</dbReference>
<evidence type="ECO:0000256" key="4">
    <source>
        <dbReference type="ARBA" id="ARBA00023125"/>
    </source>
</evidence>
<feature type="domain" description="Transcription elongation factor GreA/GreB C-terminal" evidence="10">
    <location>
        <begin position="85"/>
        <end position="157"/>
    </location>
</feature>
<evidence type="ECO:0000256" key="9">
    <source>
        <dbReference type="RuleBase" id="RU000556"/>
    </source>
</evidence>
<dbReference type="SUPFAM" id="SSF46557">
    <property type="entry name" value="GreA transcript cleavage protein, N-terminal domain"/>
    <property type="match status" value="1"/>
</dbReference>
<dbReference type="SUPFAM" id="SSF54534">
    <property type="entry name" value="FKBP-like"/>
    <property type="match status" value="1"/>
</dbReference>
<dbReference type="NCBIfam" id="NF001263">
    <property type="entry name" value="PRK00226.1-4"/>
    <property type="match status" value="1"/>
</dbReference>
<keyword evidence="4 8" id="KW-0238">DNA-binding</keyword>
<dbReference type="AlphaFoldDB" id="A0AAW6HP13"/>
<dbReference type="EMBL" id="JAJHZM010000013">
    <property type="protein sequence ID" value="MDC4182129.1"/>
    <property type="molecule type" value="Genomic_DNA"/>
</dbReference>
<dbReference type="GO" id="GO:0070063">
    <property type="term" value="F:RNA polymerase binding"/>
    <property type="evidence" value="ECO:0007669"/>
    <property type="project" value="InterPro"/>
</dbReference>
<evidence type="ECO:0000259" key="11">
    <source>
        <dbReference type="Pfam" id="PF03449"/>
    </source>
</evidence>
<evidence type="ECO:0000313" key="12">
    <source>
        <dbReference type="EMBL" id="MDC4182129.1"/>
    </source>
</evidence>
<dbReference type="RefSeq" id="WP_255034838.1">
    <property type="nucleotide sequence ID" value="NZ_CP101414.1"/>
</dbReference>
<dbReference type="PIRSF" id="PIRSF006092">
    <property type="entry name" value="GreA_GreB"/>
    <property type="match status" value="1"/>
</dbReference>
<reference evidence="13 15" key="1">
    <citation type="submission" date="2021-11" db="EMBL/GenBank/DDBJ databases">
        <title>Description of Mycoplasma bradburyaesp. nov.from sea birds: a tribute to a great mycoplasmologist.</title>
        <authorList>
            <person name="Ramirez A.S."/>
            <person name="Poveda C."/>
            <person name="Suarez-Perez A."/>
            <person name="Rosales R.S."/>
            <person name="Dijkman R."/>
            <person name="Feberwee A."/>
            <person name="Spergser J."/>
            <person name="Szostak M.P."/>
            <person name="Ressel L."/>
            <person name="Calabuig P."/>
            <person name="Catania S."/>
            <person name="Gobbo F."/>
            <person name="Timofte D."/>
            <person name="Poveda J.B."/>
        </authorList>
    </citation>
    <scope>NUCLEOTIDE SEQUENCE</scope>
    <source>
        <strain evidence="12 15">T158</strain>
        <strain evidence="13">T264</strain>
    </source>
</reference>
<evidence type="ECO:0000313" key="13">
    <source>
        <dbReference type="EMBL" id="MDC4183577.1"/>
    </source>
</evidence>
<keyword evidence="15" id="KW-1185">Reference proteome</keyword>
<dbReference type="Pfam" id="PF03449">
    <property type="entry name" value="GreA_GreB_N"/>
    <property type="match status" value="1"/>
</dbReference>
<evidence type="ECO:0000313" key="14">
    <source>
        <dbReference type="Proteomes" id="UP001216384"/>
    </source>
</evidence>
<dbReference type="Proteomes" id="UP001220940">
    <property type="component" value="Unassembled WGS sequence"/>
</dbReference>
<dbReference type="GO" id="GO:0003746">
    <property type="term" value="F:translation elongation factor activity"/>
    <property type="evidence" value="ECO:0007669"/>
    <property type="project" value="UniProtKB-KW"/>
</dbReference>
<dbReference type="HAMAP" id="MF_00105">
    <property type="entry name" value="GreA_GreB"/>
    <property type="match status" value="1"/>
</dbReference>
<evidence type="ECO:0000256" key="6">
    <source>
        <dbReference type="ARBA" id="ARBA00024916"/>
    </source>
</evidence>
<dbReference type="InterPro" id="IPR023459">
    <property type="entry name" value="Tscrpt_elong_fac_GreA/B_fam"/>
</dbReference>
<dbReference type="FunFam" id="1.10.287.180:FF:000001">
    <property type="entry name" value="Transcription elongation factor GreA"/>
    <property type="match status" value="1"/>
</dbReference>
<comment type="function">
    <text evidence="6 8 9">Necessary for efficient RNA polymerase transcription elongation past template-encoded arresting sites. The arresting sites in DNA have the property of trapping a certain fraction of elongating RNA polymerases that pass through, resulting in locked ternary complexes. Cleavage of the nascent transcript by cleavage factors such as GreA or GreB allows the resumption of elongation from the new 3'terminus. GreA releases sequences of 2 to 3 nucleotides.</text>
</comment>
<evidence type="ECO:0000256" key="2">
    <source>
        <dbReference type="ARBA" id="ARBA00013729"/>
    </source>
</evidence>
<dbReference type="InterPro" id="IPR001437">
    <property type="entry name" value="Tscrpt_elong_fac_GreA/B_C"/>
</dbReference>
<dbReference type="Proteomes" id="UP001216384">
    <property type="component" value="Unassembled WGS sequence"/>
</dbReference>
<evidence type="ECO:0000256" key="8">
    <source>
        <dbReference type="HAMAP-Rule" id="MF_00105"/>
    </source>
</evidence>
<dbReference type="PANTHER" id="PTHR30437:SF4">
    <property type="entry name" value="TRANSCRIPTION ELONGATION FACTOR GREA"/>
    <property type="match status" value="1"/>
</dbReference>
<dbReference type="InterPro" id="IPR036953">
    <property type="entry name" value="GreA/GreB_C_sf"/>
</dbReference>
<dbReference type="InterPro" id="IPR018151">
    <property type="entry name" value="TF_GreA/GreB_CS"/>
</dbReference>
<organism evidence="13 14">
    <name type="scientific">Mycoplasma bradburyae</name>
    <dbReference type="NCBI Taxonomy" id="2963128"/>
    <lineage>
        <taxon>Bacteria</taxon>
        <taxon>Bacillati</taxon>
        <taxon>Mycoplasmatota</taxon>
        <taxon>Mollicutes</taxon>
        <taxon>Mycoplasmataceae</taxon>
        <taxon>Mycoplasma</taxon>
    </lineage>
</organism>
<evidence type="ECO:0000256" key="3">
    <source>
        <dbReference type="ARBA" id="ARBA00023015"/>
    </source>
</evidence>
<dbReference type="NCBIfam" id="TIGR01462">
    <property type="entry name" value="greA"/>
    <property type="match status" value="1"/>
</dbReference>
<evidence type="ECO:0000256" key="1">
    <source>
        <dbReference type="ARBA" id="ARBA00008213"/>
    </source>
</evidence>
<accession>A0AAW6HP13</accession>
<keyword evidence="13" id="KW-0648">Protein biosynthesis</keyword>
<gene>
    <name evidence="8 13" type="primary">greA</name>
    <name evidence="12" type="ORF">LNO68_02930</name>
    <name evidence="13" type="ORF">LNO71_02885</name>
</gene>
<dbReference type="Gene3D" id="3.10.50.30">
    <property type="entry name" value="Transcription elongation factor, GreA/GreB, C-terminal domain"/>
    <property type="match status" value="1"/>
</dbReference>
<protein>
    <recommendedName>
        <fullName evidence="2 8">Transcription elongation factor GreA</fullName>
    </recommendedName>
    <alternativeName>
        <fullName evidence="7 8">Transcript cleavage factor GreA</fullName>
    </alternativeName>
</protein>
<dbReference type="Gene3D" id="1.10.287.180">
    <property type="entry name" value="Transcription elongation factor, GreA/GreB, N-terminal domain"/>
    <property type="match status" value="1"/>
</dbReference>
<keyword evidence="13" id="KW-0251">Elongation factor</keyword>
<evidence type="ECO:0000256" key="5">
    <source>
        <dbReference type="ARBA" id="ARBA00023163"/>
    </source>
</evidence>
<dbReference type="PROSITE" id="PS00829">
    <property type="entry name" value="GREAB_1"/>
    <property type="match status" value="1"/>
</dbReference>
<feature type="domain" description="Transcription elongation factor GreA/GreB N-terminal" evidence="11">
    <location>
        <begin position="8"/>
        <end position="77"/>
    </location>
</feature>
<comment type="similarity">
    <text evidence="1 8 9">Belongs to the GreA/GreB family.</text>
</comment>